<gene>
    <name evidence="1" type="ORF">SAMN05421545_2705</name>
</gene>
<reference evidence="2" key="1">
    <citation type="submission" date="2017-01" db="EMBL/GenBank/DDBJ databases">
        <authorList>
            <person name="Varghese N."/>
            <person name="Submissions S."/>
        </authorList>
    </citation>
    <scope>NUCLEOTIDE SEQUENCE [LARGE SCALE GENOMIC DNA]</scope>
    <source>
        <strain evidence="2">DM9</strain>
    </source>
</reference>
<keyword evidence="2" id="KW-1185">Reference proteome</keyword>
<evidence type="ECO:0000313" key="1">
    <source>
        <dbReference type="EMBL" id="SIR21077.1"/>
    </source>
</evidence>
<name>A0A1N6Z2Q9_9BACT</name>
<dbReference type="AlphaFoldDB" id="A0A1N6Z2Q9"/>
<evidence type="ECO:0000313" key="2">
    <source>
        <dbReference type="Proteomes" id="UP000185924"/>
    </source>
</evidence>
<proteinExistence type="predicted"/>
<protein>
    <submittedName>
        <fullName evidence="1">Uncharacterized protein</fullName>
    </submittedName>
</protein>
<accession>A0A1N6Z2Q9</accession>
<dbReference type="Proteomes" id="UP000185924">
    <property type="component" value="Unassembled WGS sequence"/>
</dbReference>
<organism evidence="1 2">
    <name type="scientific">Pontibacter lucknowensis</name>
    <dbReference type="NCBI Taxonomy" id="1077936"/>
    <lineage>
        <taxon>Bacteria</taxon>
        <taxon>Pseudomonadati</taxon>
        <taxon>Bacteroidota</taxon>
        <taxon>Cytophagia</taxon>
        <taxon>Cytophagales</taxon>
        <taxon>Hymenobacteraceae</taxon>
        <taxon>Pontibacter</taxon>
    </lineage>
</organism>
<sequence length="37" mass="4595">MLILHRWNSKIELNFYKVEKTSEMFKVYNTSYIVKKL</sequence>
<dbReference type="EMBL" id="FTNM01000004">
    <property type="protein sequence ID" value="SIR21077.1"/>
    <property type="molecule type" value="Genomic_DNA"/>
</dbReference>